<feature type="compositionally biased region" description="Acidic residues" evidence="4">
    <location>
        <begin position="496"/>
        <end position="506"/>
    </location>
</feature>
<dbReference type="PROSITE" id="PS51082">
    <property type="entry name" value="WH2"/>
    <property type="match status" value="1"/>
</dbReference>
<dbReference type="EMBL" id="JANBTW010000173">
    <property type="protein sequence ID" value="KAJ2668848.1"/>
    <property type="molecule type" value="Genomic_DNA"/>
</dbReference>
<evidence type="ECO:0000313" key="7">
    <source>
        <dbReference type="EMBL" id="KAJ2668848.1"/>
    </source>
</evidence>
<dbReference type="OrthoDB" id="8963340at2759"/>
<keyword evidence="3" id="KW-0206">Cytoskeleton</keyword>
<dbReference type="SUPFAM" id="SSF50729">
    <property type="entry name" value="PH domain-like"/>
    <property type="match status" value="1"/>
</dbReference>
<feature type="domain" description="WH1" evidence="5">
    <location>
        <begin position="19"/>
        <end position="132"/>
    </location>
</feature>
<feature type="compositionally biased region" description="Low complexity" evidence="4">
    <location>
        <begin position="315"/>
        <end position="324"/>
    </location>
</feature>
<dbReference type="Gene3D" id="2.30.29.30">
    <property type="entry name" value="Pleckstrin-homology domain (PH domain)/Phosphotyrosine-binding domain (PTB)"/>
    <property type="match status" value="1"/>
</dbReference>
<comment type="subcellular location">
    <subcellularLocation>
        <location evidence="1">Cytoplasm</location>
        <location evidence="1">Cytoskeleton</location>
    </subcellularLocation>
</comment>
<feature type="domain" description="WH2" evidence="6">
    <location>
        <begin position="424"/>
        <end position="444"/>
    </location>
</feature>
<evidence type="ECO:0000256" key="1">
    <source>
        <dbReference type="ARBA" id="ARBA00004245"/>
    </source>
</evidence>
<dbReference type="GO" id="GO:0007015">
    <property type="term" value="P:actin filament organization"/>
    <property type="evidence" value="ECO:0007669"/>
    <property type="project" value="InterPro"/>
</dbReference>
<evidence type="ECO:0000256" key="2">
    <source>
        <dbReference type="ARBA" id="ARBA00022490"/>
    </source>
</evidence>
<organism evidence="7 8">
    <name type="scientific">Coemansia spiralis</name>
    <dbReference type="NCBI Taxonomy" id="417178"/>
    <lineage>
        <taxon>Eukaryota</taxon>
        <taxon>Fungi</taxon>
        <taxon>Fungi incertae sedis</taxon>
        <taxon>Zoopagomycota</taxon>
        <taxon>Kickxellomycotina</taxon>
        <taxon>Kickxellomycetes</taxon>
        <taxon>Kickxellales</taxon>
        <taxon>Kickxellaceae</taxon>
        <taxon>Coemansia</taxon>
    </lineage>
</organism>
<feature type="compositionally biased region" description="Polar residues" evidence="4">
    <location>
        <begin position="446"/>
        <end position="461"/>
    </location>
</feature>
<evidence type="ECO:0000259" key="5">
    <source>
        <dbReference type="PROSITE" id="PS50229"/>
    </source>
</evidence>
<name>A0A9W8G1I8_9FUNG</name>
<proteinExistence type="predicted"/>
<sequence length="506" mass="52438">MPAASLLSSEDKAAIKAAQPSSTHKILAAAIARLFAAQPGKTNWTYTHKLGGLILVKDASRNRPSFLRIVNLSGSGPSILWEQELYEGFEFIEQKPFFFALFGDDYIFGLDFVDEREAATFASKVSRRIAKVSGKRGDQAAAGSASLQTSAAPPASAPAAARLNGNALKGGGPTATQKILNLDDEKYSKLVKALAAFNITEGMLDDPDTAKFIKKFVSQNGSVDKMIHSTAPPPAPAQAPPPPPPTNAPPFPPPPPPAPPRRNAPPPPPPRHRTPQSKPSPLPIQQQQQPPVSMPPAALATVSTPPPPLPPPRAAPKSPAMPSHHVPPPPPRRSENTPSPVHRSSEEQQQFAAPAPPPMAPPMAPPAPPPQPPAKSPMAPPLPPPMAPPAPPPMAPPTPPSMGPPTQQTETPPPPPLPSVGGDGRGALLASIRGAGGIGGLRKTDASASNRASISSTTQHPKSPGDTSPGAKSGGNLADALASALAQRNRAIAGDSDSEDEGDDDW</sequence>
<feature type="region of interest" description="Disordered" evidence="4">
    <location>
        <begin position="224"/>
        <end position="506"/>
    </location>
</feature>
<accession>A0A9W8G1I8</accession>
<feature type="compositionally biased region" description="Low complexity" evidence="4">
    <location>
        <begin position="276"/>
        <end position="303"/>
    </location>
</feature>
<evidence type="ECO:0000259" key="6">
    <source>
        <dbReference type="PROSITE" id="PS51082"/>
    </source>
</evidence>
<feature type="compositionally biased region" description="Pro residues" evidence="4">
    <location>
        <begin position="354"/>
        <end position="403"/>
    </location>
</feature>
<dbReference type="SMART" id="SM00461">
    <property type="entry name" value="WH1"/>
    <property type="match status" value="1"/>
</dbReference>
<dbReference type="GO" id="GO:0003779">
    <property type="term" value="F:actin binding"/>
    <property type="evidence" value="ECO:0007669"/>
    <property type="project" value="InterPro"/>
</dbReference>
<dbReference type="PROSITE" id="PS50229">
    <property type="entry name" value="WH1"/>
    <property type="match status" value="1"/>
</dbReference>
<evidence type="ECO:0000256" key="3">
    <source>
        <dbReference type="ARBA" id="ARBA00023212"/>
    </source>
</evidence>
<evidence type="ECO:0000313" key="8">
    <source>
        <dbReference type="Proteomes" id="UP001151518"/>
    </source>
</evidence>
<keyword evidence="2" id="KW-0963">Cytoplasm</keyword>
<reference evidence="7" key="1">
    <citation type="submission" date="2022-07" db="EMBL/GenBank/DDBJ databases">
        <title>Phylogenomic reconstructions and comparative analyses of Kickxellomycotina fungi.</title>
        <authorList>
            <person name="Reynolds N.K."/>
            <person name="Stajich J.E."/>
            <person name="Barry K."/>
            <person name="Grigoriev I.V."/>
            <person name="Crous P."/>
            <person name="Smith M.E."/>
        </authorList>
    </citation>
    <scope>NUCLEOTIDE SEQUENCE</scope>
    <source>
        <strain evidence="7">NRRL 3115</strain>
    </source>
</reference>
<dbReference type="Proteomes" id="UP001151518">
    <property type="component" value="Unassembled WGS sequence"/>
</dbReference>
<dbReference type="AlphaFoldDB" id="A0A9W8G1I8"/>
<evidence type="ECO:0000256" key="4">
    <source>
        <dbReference type="SAM" id="MobiDB-lite"/>
    </source>
</evidence>
<gene>
    <name evidence="7" type="ORF">GGI25_006327</name>
</gene>
<dbReference type="InterPro" id="IPR011993">
    <property type="entry name" value="PH-like_dom_sf"/>
</dbReference>
<protein>
    <recommendedName>
        <fullName evidence="9">WH1-domain-containing protein</fullName>
    </recommendedName>
</protein>
<dbReference type="GO" id="GO:0005856">
    <property type="term" value="C:cytoskeleton"/>
    <property type="evidence" value="ECO:0007669"/>
    <property type="project" value="UniProtKB-SubCell"/>
</dbReference>
<evidence type="ECO:0008006" key="9">
    <source>
        <dbReference type="Google" id="ProtNLM"/>
    </source>
</evidence>
<dbReference type="SUPFAM" id="SSF47912">
    <property type="entry name" value="Wiscott-Aldrich syndrome protein, WASP, C-terminal domain"/>
    <property type="match status" value="1"/>
</dbReference>
<dbReference type="InterPro" id="IPR011026">
    <property type="entry name" value="WAS_C"/>
</dbReference>
<comment type="caution">
    <text evidence="7">The sequence shown here is derived from an EMBL/GenBank/DDBJ whole genome shotgun (WGS) entry which is preliminary data.</text>
</comment>
<feature type="compositionally biased region" description="Pro residues" evidence="4">
    <location>
        <begin position="231"/>
        <end position="269"/>
    </location>
</feature>
<dbReference type="InterPro" id="IPR003124">
    <property type="entry name" value="WH2_dom"/>
</dbReference>
<dbReference type="Pfam" id="PF02205">
    <property type="entry name" value="WH2"/>
    <property type="match status" value="1"/>
</dbReference>
<dbReference type="InterPro" id="IPR000697">
    <property type="entry name" value="WH1/EVH1_dom"/>
</dbReference>
<dbReference type="Pfam" id="PF00568">
    <property type="entry name" value="WH1"/>
    <property type="match status" value="1"/>
</dbReference>
<feature type="compositionally biased region" description="Pro residues" evidence="4">
    <location>
        <begin position="304"/>
        <end position="314"/>
    </location>
</feature>